<feature type="chain" id="PRO_5036745748" evidence="5">
    <location>
        <begin position="20"/>
        <end position="751"/>
    </location>
</feature>
<sequence length="751" mass="83949">MKRLTVLTLAALCSVGAMAQTKADSLRADSIFKSLELQGVEIVKQKALVKSDIDKITYNIEDDPDSKSNSTLEMLRKVPMVTVDGEDKIQVNGSSSFKIYVNSKPNQMMSNNPSEVLKSMPASSIKRIEVITNPGPKYDAEGVGGILNIITHSKSIEGYTATFNANAGNQGLGGGVYATVKSGKLTVSANMDYSYYDRPTTYSGSTRKTIGNITESSSNIESEGTSKYHGDSKYGSIEASYEIDSLRLITAAFDLYGGSSTSNGESWALATSPLTGNQLYSYNTLRHSKSKYAYVDGGIDYQRTFKTEEKLFTLSYRIGSEPDASDSQTDYADLRAADGWEKFIERLKRQRDDGSENTVEHTFQVDYTTPFAKHHTIETGLKYILRNNTSEDDRYEMDVMDYEHSSHYKHRNDILAAYLGYGLKIKKLSGRLGLRYEHTLQDVEYKLGPGTDFSQHFNDLVPSASLGLKLGQTTNLRLGYNMRIYRPSIWYLNPYLDDSTPTNINQGNPNLDSEKSHNISFTFSKFTPKFNINLTTQYTFTNNSIENVVKMMRDTDIPGLKNPTGMDVLYTSYENIGRSQSFNLNAYVNWNASKNTRVYVNSRLRYTDMNDGGTLSNSGWAAFAYGGAQQTLPKDWNISLNFYAYTPSIMLQGRGSSYSNYTLSIQKSWMKKRLNLTLSASNFLKKYKTFDYQTTDTYFEAANWSKSVAQRFSVTVSYRIGELKASVRKAERSISNDDVKSGGGNSSGGEK</sequence>
<keyword evidence="3" id="KW-0998">Cell outer membrane</keyword>
<keyword evidence="2" id="KW-0472">Membrane</keyword>
<comment type="subcellular location">
    <subcellularLocation>
        <location evidence="1">Cell outer membrane</location>
    </subcellularLocation>
</comment>
<feature type="domain" description="Outer membrane protein beta-barrel" evidence="7">
    <location>
        <begin position="303"/>
        <end position="718"/>
    </location>
</feature>
<evidence type="ECO:0000256" key="2">
    <source>
        <dbReference type="ARBA" id="ARBA00023136"/>
    </source>
</evidence>
<dbReference type="GO" id="GO:0009279">
    <property type="term" value="C:cell outer membrane"/>
    <property type="evidence" value="ECO:0007669"/>
    <property type="project" value="UniProtKB-SubCell"/>
</dbReference>
<evidence type="ECO:0000313" key="8">
    <source>
        <dbReference type="EMBL" id="MBE6264991.1"/>
    </source>
</evidence>
<reference evidence="8" key="1">
    <citation type="submission" date="2019-04" db="EMBL/GenBank/DDBJ databases">
        <title>Evolution of Biomass-Degrading Anaerobic Consortia Revealed by Metagenomics.</title>
        <authorList>
            <person name="Peng X."/>
        </authorList>
    </citation>
    <scope>NUCLEOTIDE SEQUENCE</scope>
    <source>
        <strain evidence="8">SIG141</strain>
    </source>
</reference>
<evidence type="ECO:0000256" key="4">
    <source>
        <dbReference type="SAM" id="MobiDB-lite"/>
    </source>
</evidence>
<dbReference type="InterPro" id="IPR012910">
    <property type="entry name" value="Plug_dom"/>
</dbReference>
<organism evidence="8 9">
    <name type="scientific">Xylanibacter ruminicola</name>
    <name type="common">Prevotella ruminicola</name>
    <dbReference type="NCBI Taxonomy" id="839"/>
    <lineage>
        <taxon>Bacteria</taxon>
        <taxon>Pseudomonadati</taxon>
        <taxon>Bacteroidota</taxon>
        <taxon>Bacteroidia</taxon>
        <taxon>Bacteroidales</taxon>
        <taxon>Prevotellaceae</taxon>
        <taxon>Xylanibacter</taxon>
    </lineage>
</organism>
<dbReference type="Pfam" id="PF14905">
    <property type="entry name" value="OMP_b-brl_3"/>
    <property type="match status" value="1"/>
</dbReference>
<dbReference type="InterPro" id="IPR041700">
    <property type="entry name" value="OMP_b-brl_3"/>
</dbReference>
<name>A0A928BQI0_XYLRU</name>
<dbReference type="Pfam" id="PF07715">
    <property type="entry name" value="Plug"/>
    <property type="match status" value="1"/>
</dbReference>
<gene>
    <name evidence="8" type="ORF">E7102_00760</name>
</gene>
<dbReference type="PANTHER" id="PTHR40980:SF4">
    <property type="entry name" value="TONB-DEPENDENT RECEPTOR-LIKE BETA-BARREL DOMAIN-CONTAINING PROTEIN"/>
    <property type="match status" value="1"/>
</dbReference>
<dbReference type="Gene3D" id="2.40.170.20">
    <property type="entry name" value="TonB-dependent receptor, beta-barrel domain"/>
    <property type="match status" value="1"/>
</dbReference>
<dbReference type="Proteomes" id="UP000763088">
    <property type="component" value="Unassembled WGS sequence"/>
</dbReference>
<dbReference type="InterPro" id="IPR036942">
    <property type="entry name" value="Beta-barrel_TonB_sf"/>
</dbReference>
<keyword evidence="8" id="KW-0675">Receptor</keyword>
<feature type="domain" description="TonB-dependent receptor plug" evidence="6">
    <location>
        <begin position="61"/>
        <end position="146"/>
    </location>
</feature>
<feature type="signal peptide" evidence="5">
    <location>
        <begin position="1"/>
        <end position="19"/>
    </location>
</feature>
<evidence type="ECO:0000259" key="6">
    <source>
        <dbReference type="Pfam" id="PF07715"/>
    </source>
</evidence>
<dbReference type="InterPro" id="IPR037066">
    <property type="entry name" value="Plug_dom_sf"/>
</dbReference>
<keyword evidence="5" id="KW-0732">Signal</keyword>
<evidence type="ECO:0000313" key="9">
    <source>
        <dbReference type="Proteomes" id="UP000763088"/>
    </source>
</evidence>
<accession>A0A928BQI0</accession>
<evidence type="ECO:0000256" key="3">
    <source>
        <dbReference type="ARBA" id="ARBA00023237"/>
    </source>
</evidence>
<protein>
    <submittedName>
        <fullName evidence="8">TonB-dependent receptor</fullName>
    </submittedName>
</protein>
<dbReference type="Gene3D" id="2.170.130.10">
    <property type="entry name" value="TonB-dependent receptor, plug domain"/>
    <property type="match status" value="1"/>
</dbReference>
<proteinExistence type="predicted"/>
<feature type="region of interest" description="Disordered" evidence="4">
    <location>
        <begin position="729"/>
        <end position="751"/>
    </location>
</feature>
<feature type="compositionally biased region" description="Basic and acidic residues" evidence="4">
    <location>
        <begin position="729"/>
        <end position="740"/>
    </location>
</feature>
<feature type="compositionally biased region" description="Gly residues" evidence="4">
    <location>
        <begin position="741"/>
        <end position="751"/>
    </location>
</feature>
<comment type="caution">
    <text evidence="8">The sequence shown here is derived from an EMBL/GenBank/DDBJ whole genome shotgun (WGS) entry which is preliminary data.</text>
</comment>
<dbReference type="PANTHER" id="PTHR40980">
    <property type="entry name" value="PLUG DOMAIN-CONTAINING PROTEIN"/>
    <property type="match status" value="1"/>
</dbReference>
<dbReference type="SUPFAM" id="SSF56935">
    <property type="entry name" value="Porins"/>
    <property type="match status" value="1"/>
</dbReference>
<dbReference type="EMBL" id="SUYD01000001">
    <property type="protein sequence ID" value="MBE6264991.1"/>
    <property type="molecule type" value="Genomic_DNA"/>
</dbReference>
<dbReference type="AlphaFoldDB" id="A0A928BQI0"/>
<evidence type="ECO:0000256" key="1">
    <source>
        <dbReference type="ARBA" id="ARBA00004442"/>
    </source>
</evidence>
<evidence type="ECO:0000259" key="7">
    <source>
        <dbReference type="Pfam" id="PF14905"/>
    </source>
</evidence>
<evidence type="ECO:0000256" key="5">
    <source>
        <dbReference type="SAM" id="SignalP"/>
    </source>
</evidence>